<dbReference type="InterPro" id="IPR046346">
    <property type="entry name" value="Aminoacid_DH-like_N_sf"/>
</dbReference>
<keyword evidence="2 3" id="KW-0560">Oxidoreductase</keyword>
<dbReference type="InterPro" id="IPR006095">
    <property type="entry name" value="Glu/Leu/Phe/Val/Trp_DH"/>
</dbReference>
<feature type="binding site" evidence="5">
    <location>
        <position position="222"/>
    </location>
    <ligand>
        <name>NAD(+)</name>
        <dbReference type="ChEBI" id="CHEBI:57540"/>
    </ligand>
</feature>
<dbReference type="GO" id="GO:0000166">
    <property type="term" value="F:nucleotide binding"/>
    <property type="evidence" value="ECO:0007669"/>
    <property type="project" value="UniProtKB-KW"/>
</dbReference>
<evidence type="ECO:0000256" key="5">
    <source>
        <dbReference type="PIRSR" id="PIRSR000185-2"/>
    </source>
</evidence>
<protein>
    <recommendedName>
        <fullName evidence="3">Glutamate dehydrogenase</fullName>
    </recommendedName>
</protein>
<dbReference type="RefSeq" id="WP_195173317.1">
    <property type="nucleotide sequence ID" value="NZ_CP062983.1"/>
</dbReference>
<dbReference type="PANTHER" id="PTHR11606:SF13">
    <property type="entry name" value="GLUTAMATE DEHYDROGENASE 1, MITOCHONDRIAL"/>
    <property type="match status" value="1"/>
</dbReference>
<evidence type="ECO:0000313" key="10">
    <source>
        <dbReference type="Proteomes" id="UP000594468"/>
    </source>
</evidence>
<accession>A0A7S8EE26</accession>
<dbReference type="Gene3D" id="3.40.50.10860">
    <property type="entry name" value="Leucine Dehydrogenase, chain A, domain 1"/>
    <property type="match status" value="1"/>
</dbReference>
<dbReference type="InterPro" id="IPR014362">
    <property type="entry name" value="Glu_DH"/>
</dbReference>
<dbReference type="InterPro" id="IPR033922">
    <property type="entry name" value="NAD_bind_Glu_DH"/>
</dbReference>
<comment type="similarity">
    <text evidence="1 3 7">Belongs to the Glu/Leu/Phe/Val dehydrogenases family.</text>
</comment>
<dbReference type="CDD" id="cd01076">
    <property type="entry name" value="NAD_bind_1_Glu_DH"/>
    <property type="match status" value="1"/>
</dbReference>
<dbReference type="InterPro" id="IPR006097">
    <property type="entry name" value="Glu/Leu/Phe/Val/Trp_DH_dimer"/>
</dbReference>
<feature type="binding site" evidence="5">
    <location>
        <position position="350"/>
    </location>
    <ligand>
        <name>substrate</name>
    </ligand>
</feature>
<dbReference type="Pfam" id="PF02812">
    <property type="entry name" value="ELFV_dehydrog_N"/>
    <property type="match status" value="1"/>
</dbReference>
<dbReference type="GO" id="GO:0004352">
    <property type="term" value="F:glutamate dehydrogenase (NAD+) activity"/>
    <property type="evidence" value="ECO:0007669"/>
    <property type="project" value="TreeGrafter"/>
</dbReference>
<keyword evidence="5" id="KW-0520">NAD</keyword>
<evidence type="ECO:0000256" key="4">
    <source>
        <dbReference type="PIRSR" id="PIRSR000185-1"/>
    </source>
</evidence>
<dbReference type="PRINTS" id="PR00082">
    <property type="entry name" value="GLFDHDRGNASE"/>
</dbReference>
<evidence type="ECO:0000256" key="6">
    <source>
        <dbReference type="PIRSR" id="PIRSR000185-3"/>
    </source>
</evidence>
<evidence type="ECO:0000256" key="2">
    <source>
        <dbReference type="ARBA" id="ARBA00023002"/>
    </source>
</evidence>
<name>A0A7S8EE26_9CHLR</name>
<dbReference type="SMART" id="SM00839">
    <property type="entry name" value="ELFV_dehydrog"/>
    <property type="match status" value="1"/>
</dbReference>
<organism evidence="9 10">
    <name type="scientific">Phototrophicus methaneseepsis</name>
    <dbReference type="NCBI Taxonomy" id="2710758"/>
    <lineage>
        <taxon>Bacteria</taxon>
        <taxon>Bacillati</taxon>
        <taxon>Chloroflexota</taxon>
        <taxon>Candidatus Thermofontia</taxon>
        <taxon>Phototrophicales</taxon>
        <taxon>Phototrophicaceae</taxon>
        <taxon>Phototrophicus</taxon>
    </lineage>
</organism>
<dbReference type="InterPro" id="IPR036291">
    <property type="entry name" value="NAD(P)-bd_dom_sf"/>
</dbReference>
<dbReference type="InterPro" id="IPR006096">
    <property type="entry name" value="Glu/Leu/Phe/Val/Trp_DH_C"/>
</dbReference>
<reference evidence="9 10" key="1">
    <citation type="submission" date="2020-02" db="EMBL/GenBank/DDBJ databases">
        <authorList>
            <person name="Zheng R.K."/>
            <person name="Sun C.M."/>
        </authorList>
    </citation>
    <scope>NUCLEOTIDE SEQUENCE [LARGE SCALE GENOMIC DNA]</scope>
    <source>
        <strain evidence="10">rifampicinis</strain>
    </source>
</reference>
<dbReference type="SUPFAM" id="SSF51735">
    <property type="entry name" value="NAD(P)-binding Rossmann-fold domains"/>
    <property type="match status" value="1"/>
</dbReference>
<evidence type="ECO:0000256" key="3">
    <source>
        <dbReference type="PIRNR" id="PIRNR000185"/>
    </source>
</evidence>
<feature type="binding site" evidence="5">
    <location>
        <position position="94"/>
    </location>
    <ligand>
        <name>substrate</name>
    </ligand>
</feature>
<feature type="site" description="Important for catalysis" evidence="6">
    <location>
        <position position="146"/>
    </location>
</feature>
<sequence length="417" mass="45579">MNLHLDAYKTALAQFNRAARYLDFSDDLLEYMRYPRREFTVNFPVRRDDGSMEMFTGYRVHHNTALGPSKGGIRYSTAVTLDEVRALAMWMTWKSALVNIPYGGAKGGVVVDPRTLSLGELERLTRRYASELIPLISPHSDIPAPDMGTNAQVMAWFMDTYSMTVGYSVPAIVTGKPKTIGGSEGRTEATGRGVVVTMTSCLHHHGETAPDRIDVAIQGFGNVGSNAAIYAHECGYRVVAVSDIDGGIYNPGGLDIPAVVAFAKERGSVIDFPRAENITNEELLAIPCDVLIPAAMEGQLHGDNAHKVKARYVVEGANGPTTPEGDDILNDRGIIVVPDILANAGGVIVSYFEWVQDMQAFFWDKSAVLERLEGILTAAYEQVQHNAEEHNIDLRTAAQVTAIKRVGEAIMTRGFYP</sequence>
<dbReference type="InterPro" id="IPR033524">
    <property type="entry name" value="Glu/Leu/Phe/Val_DH_AS"/>
</dbReference>
<dbReference type="GO" id="GO:0006538">
    <property type="term" value="P:L-glutamate catabolic process"/>
    <property type="evidence" value="ECO:0007669"/>
    <property type="project" value="TreeGrafter"/>
</dbReference>
<proteinExistence type="inferred from homology"/>
<feature type="binding site" evidence="5">
    <location>
        <position position="70"/>
    </location>
    <ligand>
        <name>substrate</name>
    </ligand>
</feature>
<feature type="active site" description="Proton donor" evidence="4">
    <location>
        <position position="106"/>
    </location>
</feature>
<evidence type="ECO:0000259" key="8">
    <source>
        <dbReference type="SMART" id="SM00839"/>
    </source>
</evidence>
<dbReference type="EMBL" id="CP062983">
    <property type="protein sequence ID" value="QPC85254.1"/>
    <property type="molecule type" value="Genomic_DNA"/>
</dbReference>
<feature type="domain" description="Glutamate/phenylalanine/leucine/valine/L-tryptophan dehydrogenase C-terminal" evidence="8">
    <location>
        <begin position="183"/>
        <end position="414"/>
    </location>
</feature>
<dbReference type="KEGG" id="pmet:G4Y79_19245"/>
<dbReference type="PIRSF" id="PIRSF000185">
    <property type="entry name" value="Glu_DH"/>
    <property type="match status" value="1"/>
</dbReference>
<keyword evidence="10" id="KW-1185">Reference proteome</keyword>
<dbReference type="FunFam" id="3.40.50.10860:FF:000003">
    <property type="entry name" value="Glutamate dehydrogenase"/>
    <property type="match status" value="1"/>
</dbReference>
<dbReference type="Proteomes" id="UP000594468">
    <property type="component" value="Chromosome"/>
</dbReference>
<feature type="binding site" evidence="5">
    <location>
        <position position="190"/>
    </location>
    <ligand>
        <name>NAD(+)</name>
        <dbReference type="ChEBI" id="CHEBI:57540"/>
    </ligand>
</feature>
<dbReference type="PANTHER" id="PTHR11606">
    <property type="entry name" value="GLUTAMATE DEHYDROGENASE"/>
    <property type="match status" value="1"/>
</dbReference>
<dbReference type="SUPFAM" id="SSF53223">
    <property type="entry name" value="Aminoacid dehydrogenase-like, N-terminal domain"/>
    <property type="match status" value="1"/>
</dbReference>
<dbReference type="PROSITE" id="PS00074">
    <property type="entry name" value="GLFV_DEHYDROGENASE"/>
    <property type="match status" value="1"/>
</dbReference>
<evidence type="ECO:0000256" key="1">
    <source>
        <dbReference type="ARBA" id="ARBA00006382"/>
    </source>
</evidence>
<dbReference type="Gene3D" id="3.40.50.720">
    <property type="entry name" value="NAD(P)-binding Rossmann-like Domain"/>
    <property type="match status" value="1"/>
</dbReference>
<keyword evidence="5" id="KW-0547">Nucleotide-binding</keyword>
<dbReference type="AlphaFoldDB" id="A0A7S8EE26"/>
<evidence type="ECO:0000256" key="7">
    <source>
        <dbReference type="RuleBase" id="RU004417"/>
    </source>
</evidence>
<dbReference type="Pfam" id="PF00208">
    <property type="entry name" value="ELFV_dehydrog"/>
    <property type="match status" value="1"/>
</dbReference>
<evidence type="ECO:0000313" key="9">
    <source>
        <dbReference type="EMBL" id="QPC85254.1"/>
    </source>
</evidence>
<gene>
    <name evidence="9" type="ORF">G4Y79_19245</name>
</gene>